<dbReference type="Gene3D" id="3.10.20.30">
    <property type="match status" value="1"/>
</dbReference>
<gene>
    <name evidence="1" type="ORF">NSPWAT_2764</name>
</gene>
<name>A0ABM9HHI7_9BACT</name>
<keyword evidence="2" id="KW-1185">Reference proteome</keyword>
<dbReference type="SUPFAM" id="SSF54285">
    <property type="entry name" value="MoaD/ThiS"/>
    <property type="match status" value="1"/>
</dbReference>
<organism evidence="1 2">
    <name type="scientific">Nitrospina watsonii</name>
    <dbReference type="NCBI Taxonomy" id="1323948"/>
    <lineage>
        <taxon>Bacteria</taxon>
        <taxon>Pseudomonadati</taxon>
        <taxon>Nitrospinota/Tectimicrobiota group</taxon>
        <taxon>Nitrospinota</taxon>
        <taxon>Nitrospinia</taxon>
        <taxon>Nitrospinales</taxon>
        <taxon>Nitrospinaceae</taxon>
        <taxon>Nitrospina</taxon>
    </lineage>
</organism>
<evidence type="ECO:0000313" key="1">
    <source>
        <dbReference type="EMBL" id="CAI2719620.1"/>
    </source>
</evidence>
<dbReference type="NCBIfam" id="TIGR01683">
    <property type="entry name" value="thiS"/>
    <property type="match status" value="1"/>
</dbReference>
<reference evidence="1 2" key="1">
    <citation type="submission" date="2022-09" db="EMBL/GenBank/DDBJ databases">
        <authorList>
            <person name="Kop L."/>
        </authorList>
    </citation>
    <scope>NUCLEOTIDE SEQUENCE [LARGE SCALE GENOMIC DNA]</scope>
    <source>
        <strain evidence="1 2">347</strain>
    </source>
</reference>
<dbReference type="Pfam" id="PF02597">
    <property type="entry name" value="ThiS"/>
    <property type="match status" value="1"/>
</dbReference>
<protein>
    <submittedName>
        <fullName evidence="1">Sulfur carrier protein ThiS</fullName>
    </submittedName>
</protein>
<dbReference type="InterPro" id="IPR012675">
    <property type="entry name" value="Beta-grasp_dom_sf"/>
</dbReference>
<dbReference type="PANTHER" id="PTHR34472:SF1">
    <property type="entry name" value="SULFUR CARRIER PROTEIN THIS"/>
    <property type="match status" value="1"/>
</dbReference>
<dbReference type="CDD" id="cd00565">
    <property type="entry name" value="Ubl_ThiS"/>
    <property type="match status" value="1"/>
</dbReference>
<evidence type="ECO:0000313" key="2">
    <source>
        <dbReference type="Proteomes" id="UP001157733"/>
    </source>
</evidence>
<accession>A0ABM9HHI7</accession>
<proteinExistence type="predicted"/>
<dbReference type="PANTHER" id="PTHR34472">
    <property type="entry name" value="SULFUR CARRIER PROTEIN THIS"/>
    <property type="match status" value="1"/>
</dbReference>
<dbReference type="Proteomes" id="UP001157733">
    <property type="component" value="Chromosome"/>
</dbReference>
<sequence length="85" mass="9082">MLRLVINGEDRHTESSQNILDLLRELDITGSHIAVAVNLEVIPRAAYADTRLKEGDKIEIVHAVGGGTGLPGCPSNPITHNATLC</sequence>
<dbReference type="RefSeq" id="WP_282012440.1">
    <property type="nucleotide sequence ID" value="NZ_OX336137.1"/>
</dbReference>
<dbReference type="InterPro" id="IPR003749">
    <property type="entry name" value="ThiS/MoaD-like"/>
</dbReference>
<dbReference type="InterPro" id="IPR016155">
    <property type="entry name" value="Mopterin_synth/thiamin_S_b"/>
</dbReference>
<dbReference type="EMBL" id="OX336137">
    <property type="protein sequence ID" value="CAI2719620.1"/>
    <property type="molecule type" value="Genomic_DNA"/>
</dbReference>
<dbReference type="InterPro" id="IPR010035">
    <property type="entry name" value="Thi_S"/>
</dbReference>